<dbReference type="PRINTS" id="PR00081">
    <property type="entry name" value="GDHRDH"/>
</dbReference>
<dbReference type="InterPro" id="IPR057326">
    <property type="entry name" value="KR_dom"/>
</dbReference>
<accession>A0A2V1HXN7</accession>
<keyword evidence="2" id="KW-0560">Oxidoreductase</keyword>
<dbReference type="RefSeq" id="WP_116755824.1">
    <property type="nucleotide sequence ID" value="NZ_JBHUEX010000001.1"/>
</dbReference>
<reference evidence="4 5" key="1">
    <citation type="submission" date="2018-05" db="EMBL/GenBank/DDBJ databases">
        <title>Amnibacterium sp. M8JJ-5, whole genome shotgun sequence.</title>
        <authorList>
            <person name="Tuo L."/>
        </authorList>
    </citation>
    <scope>NUCLEOTIDE SEQUENCE [LARGE SCALE GENOMIC DNA]</scope>
    <source>
        <strain evidence="4 5">M8JJ-5</strain>
    </source>
</reference>
<dbReference type="SMART" id="SM00822">
    <property type="entry name" value="PKS_KR"/>
    <property type="match status" value="1"/>
</dbReference>
<keyword evidence="5" id="KW-1185">Reference proteome</keyword>
<dbReference type="PANTHER" id="PTHR42760">
    <property type="entry name" value="SHORT-CHAIN DEHYDROGENASES/REDUCTASES FAMILY MEMBER"/>
    <property type="match status" value="1"/>
</dbReference>
<gene>
    <name evidence="4" type="ORF">DDQ50_06535</name>
</gene>
<dbReference type="InterPro" id="IPR002347">
    <property type="entry name" value="SDR_fam"/>
</dbReference>
<dbReference type="Pfam" id="PF13561">
    <property type="entry name" value="adh_short_C2"/>
    <property type="match status" value="1"/>
</dbReference>
<dbReference type="FunFam" id="3.40.50.720:FF:000084">
    <property type="entry name" value="Short-chain dehydrogenase reductase"/>
    <property type="match status" value="1"/>
</dbReference>
<dbReference type="InterPro" id="IPR036291">
    <property type="entry name" value="NAD(P)-bd_dom_sf"/>
</dbReference>
<dbReference type="OrthoDB" id="286404at2"/>
<comment type="similarity">
    <text evidence="1">Belongs to the short-chain dehydrogenases/reductases (SDR) family.</text>
</comment>
<organism evidence="4 5">
    <name type="scientific">Amnibacterium flavum</name>
    <dbReference type="NCBI Taxonomy" id="2173173"/>
    <lineage>
        <taxon>Bacteria</taxon>
        <taxon>Bacillati</taxon>
        <taxon>Actinomycetota</taxon>
        <taxon>Actinomycetes</taxon>
        <taxon>Micrococcales</taxon>
        <taxon>Microbacteriaceae</taxon>
        <taxon>Amnibacterium</taxon>
    </lineage>
</organism>
<proteinExistence type="inferred from homology"/>
<name>A0A2V1HXN7_9MICO</name>
<dbReference type="EMBL" id="QEOP01000001">
    <property type="protein sequence ID" value="PVZ96090.1"/>
    <property type="molecule type" value="Genomic_DNA"/>
</dbReference>
<feature type="domain" description="Ketoreductase" evidence="3">
    <location>
        <begin position="7"/>
        <end position="194"/>
    </location>
</feature>
<dbReference type="GO" id="GO:0016616">
    <property type="term" value="F:oxidoreductase activity, acting on the CH-OH group of donors, NAD or NADP as acceptor"/>
    <property type="evidence" value="ECO:0007669"/>
    <property type="project" value="UniProtKB-ARBA"/>
</dbReference>
<protein>
    <recommendedName>
        <fullName evidence="3">Ketoreductase domain-containing protein</fullName>
    </recommendedName>
</protein>
<dbReference type="AlphaFoldDB" id="A0A2V1HXN7"/>
<evidence type="ECO:0000313" key="4">
    <source>
        <dbReference type="EMBL" id="PVZ96090.1"/>
    </source>
</evidence>
<evidence type="ECO:0000259" key="3">
    <source>
        <dbReference type="SMART" id="SM00822"/>
    </source>
</evidence>
<evidence type="ECO:0000313" key="5">
    <source>
        <dbReference type="Proteomes" id="UP000244893"/>
    </source>
</evidence>
<comment type="caution">
    <text evidence="4">The sequence shown here is derived from an EMBL/GenBank/DDBJ whole genome shotgun (WGS) entry which is preliminary data.</text>
</comment>
<dbReference type="SUPFAM" id="SSF51735">
    <property type="entry name" value="NAD(P)-binding Rossmann-fold domains"/>
    <property type="match status" value="1"/>
</dbReference>
<dbReference type="CDD" id="cd05233">
    <property type="entry name" value="SDR_c"/>
    <property type="match status" value="1"/>
</dbReference>
<dbReference type="Proteomes" id="UP000244893">
    <property type="component" value="Unassembled WGS sequence"/>
</dbReference>
<evidence type="ECO:0000256" key="1">
    <source>
        <dbReference type="ARBA" id="ARBA00006484"/>
    </source>
</evidence>
<sequence>MPEHDLPTALVTGAAGGLGFSIARRLAERGDHVVVADLGEDASAARADELRSAGFSAEHRVLDVTDEEQVVAAIAEIDSRTPLSTVVNNAGVAFSSPLLETPMSRFDLLFSVNVRGTFLVMREAARAMTSRGAGSIVNICSTSSFTASTGPMIAYDASKGAAAMMTRAAGRELARTGVRVNGLAPGTMDTPLVRGLGSSDDELAQLAAARIPVGRLGGTDEVAEGAAWLSSPAASYVVGHILVIDGGWLA</sequence>
<evidence type="ECO:0000256" key="2">
    <source>
        <dbReference type="ARBA" id="ARBA00023002"/>
    </source>
</evidence>
<dbReference type="Gene3D" id="3.40.50.720">
    <property type="entry name" value="NAD(P)-binding Rossmann-like Domain"/>
    <property type="match status" value="1"/>
</dbReference>
<dbReference type="PRINTS" id="PR00080">
    <property type="entry name" value="SDRFAMILY"/>
</dbReference>